<feature type="compositionally biased region" description="Basic and acidic residues" evidence="9">
    <location>
        <begin position="169"/>
        <end position="178"/>
    </location>
</feature>
<evidence type="ECO:0000256" key="2">
    <source>
        <dbReference type="ARBA" id="ARBA00007526"/>
    </source>
</evidence>
<dbReference type="Gene3D" id="3.10.450.580">
    <property type="entry name" value="Mediator complex, subunit Med6"/>
    <property type="match status" value="1"/>
</dbReference>
<evidence type="ECO:0000256" key="1">
    <source>
        <dbReference type="ARBA" id="ARBA00004123"/>
    </source>
</evidence>
<evidence type="ECO:0000256" key="6">
    <source>
        <dbReference type="ARBA" id="ARBA00023242"/>
    </source>
</evidence>
<evidence type="ECO:0000256" key="3">
    <source>
        <dbReference type="ARBA" id="ARBA00020634"/>
    </source>
</evidence>
<dbReference type="InterPro" id="IPR038566">
    <property type="entry name" value="Mediator_Med6_sf"/>
</dbReference>
<comment type="similarity">
    <text evidence="2 8">Belongs to the Mediator complex subunit 6 family.</text>
</comment>
<dbReference type="EMBL" id="ML769384">
    <property type="protein sequence ID" value="KAE9410710.1"/>
    <property type="molecule type" value="Genomic_DNA"/>
</dbReference>
<comment type="function">
    <text evidence="8">Component of the Mediator complex, a coactivator involved in the regulated transcription of nearly all RNA polymerase II-dependent genes. Mediator functions as a bridge to convey information from gene-specific regulatory proteins to the basal RNA polymerase II transcription machinery. Mediator is recruited to promoters by direct interactions with regulatory proteins and serves as a scaffold for the assembly of a functional preinitiation complex with RNA polymerase II and the general transcription factors.</text>
</comment>
<evidence type="ECO:0000256" key="4">
    <source>
        <dbReference type="ARBA" id="ARBA00023015"/>
    </source>
</evidence>
<dbReference type="PANTHER" id="PTHR13104">
    <property type="entry name" value="MED-6-RELATED"/>
    <property type="match status" value="1"/>
</dbReference>
<dbReference type="Pfam" id="PF04934">
    <property type="entry name" value="Med6"/>
    <property type="match status" value="1"/>
</dbReference>
<dbReference type="GO" id="GO:0006357">
    <property type="term" value="P:regulation of transcription by RNA polymerase II"/>
    <property type="evidence" value="ECO:0007669"/>
    <property type="project" value="InterPro"/>
</dbReference>
<keyword evidence="5 8" id="KW-0804">Transcription</keyword>
<organism evidence="10 11">
    <name type="scientific">Gymnopus androsaceus JB14</name>
    <dbReference type="NCBI Taxonomy" id="1447944"/>
    <lineage>
        <taxon>Eukaryota</taxon>
        <taxon>Fungi</taxon>
        <taxon>Dikarya</taxon>
        <taxon>Basidiomycota</taxon>
        <taxon>Agaricomycotina</taxon>
        <taxon>Agaricomycetes</taxon>
        <taxon>Agaricomycetidae</taxon>
        <taxon>Agaricales</taxon>
        <taxon>Marasmiineae</taxon>
        <taxon>Omphalotaceae</taxon>
        <taxon>Gymnopus</taxon>
    </lineage>
</organism>
<evidence type="ECO:0000256" key="5">
    <source>
        <dbReference type="ARBA" id="ARBA00023163"/>
    </source>
</evidence>
<keyword evidence="4 8" id="KW-0805">Transcription regulation</keyword>
<name>A0A6A4ILG1_9AGAR</name>
<evidence type="ECO:0000313" key="10">
    <source>
        <dbReference type="EMBL" id="KAE9410710.1"/>
    </source>
</evidence>
<dbReference type="Proteomes" id="UP000799118">
    <property type="component" value="Unassembled WGS sequence"/>
</dbReference>
<feature type="region of interest" description="Disordered" evidence="9">
    <location>
        <begin position="241"/>
        <end position="287"/>
    </location>
</feature>
<dbReference type="GO" id="GO:0016592">
    <property type="term" value="C:mediator complex"/>
    <property type="evidence" value="ECO:0007669"/>
    <property type="project" value="InterPro"/>
</dbReference>
<feature type="compositionally biased region" description="Pro residues" evidence="9">
    <location>
        <begin position="264"/>
        <end position="276"/>
    </location>
</feature>
<sequence>MDVSDLHPPDDYSHRFFIWHEWIQANGPLTSENVFEYFTTSMFYDKQSNNQVLRMQTMHTDMAVVNEAEELKRFTGVEFAVVHAQPPSFFVIHKRNRISPEEVKPLAAFFIMNNRIYQSPDLYTVLSNRLLTSLYSIQSTLDSLRAHRPDYAPRTGFVWPIVDPSLTEDSGKKQEDIVPHGVDGIPEASTKRNDTLSSVPKRRQNNSLLMNAMQATAMHATATASLSSITLASGAESIPPEPITMSSVNRKSATPAPVISRVPTPKPVNQEPPPKSAPGGGKKKRKRTCACFHYFH</sequence>
<accession>A0A6A4ILG1</accession>
<evidence type="ECO:0000256" key="7">
    <source>
        <dbReference type="ARBA" id="ARBA00031259"/>
    </source>
</evidence>
<evidence type="ECO:0000256" key="9">
    <source>
        <dbReference type="SAM" id="MobiDB-lite"/>
    </source>
</evidence>
<dbReference type="GO" id="GO:0003712">
    <property type="term" value="F:transcription coregulator activity"/>
    <property type="evidence" value="ECO:0007669"/>
    <property type="project" value="InterPro"/>
</dbReference>
<comment type="subunit">
    <text evidence="8">Component of the Mediator complex.</text>
</comment>
<keyword evidence="8" id="KW-0010">Activator</keyword>
<protein>
    <recommendedName>
        <fullName evidence="3 8">Mediator of RNA polymerase II transcription subunit 6</fullName>
    </recommendedName>
    <alternativeName>
        <fullName evidence="7 8">Mediator complex subunit 6</fullName>
    </alternativeName>
</protein>
<reference evidence="10" key="1">
    <citation type="journal article" date="2019" name="Environ. Microbiol.">
        <title>Fungal ecological strategies reflected in gene transcription - a case study of two litter decomposers.</title>
        <authorList>
            <person name="Barbi F."/>
            <person name="Kohler A."/>
            <person name="Barry K."/>
            <person name="Baskaran P."/>
            <person name="Daum C."/>
            <person name="Fauchery L."/>
            <person name="Ihrmark K."/>
            <person name="Kuo A."/>
            <person name="LaButti K."/>
            <person name="Lipzen A."/>
            <person name="Morin E."/>
            <person name="Grigoriev I.V."/>
            <person name="Henrissat B."/>
            <person name="Lindahl B."/>
            <person name="Martin F."/>
        </authorList>
    </citation>
    <scope>NUCLEOTIDE SEQUENCE</scope>
    <source>
        <strain evidence="10">JB14</strain>
    </source>
</reference>
<dbReference type="InterPro" id="IPR007018">
    <property type="entry name" value="Mediator_Med6"/>
</dbReference>
<dbReference type="AlphaFoldDB" id="A0A6A4ILG1"/>
<gene>
    <name evidence="8" type="primary">MED6</name>
    <name evidence="10" type="ORF">BT96DRAFT_804790</name>
</gene>
<evidence type="ECO:0000313" key="11">
    <source>
        <dbReference type="Proteomes" id="UP000799118"/>
    </source>
</evidence>
<evidence type="ECO:0000256" key="8">
    <source>
        <dbReference type="RuleBase" id="RU364143"/>
    </source>
</evidence>
<keyword evidence="6 8" id="KW-0539">Nucleus</keyword>
<keyword evidence="11" id="KW-1185">Reference proteome</keyword>
<comment type="subcellular location">
    <subcellularLocation>
        <location evidence="1 8">Nucleus</location>
    </subcellularLocation>
</comment>
<feature type="region of interest" description="Disordered" evidence="9">
    <location>
        <begin position="169"/>
        <end position="202"/>
    </location>
</feature>
<proteinExistence type="inferred from homology"/>
<dbReference type="OrthoDB" id="344220at2759"/>